<dbReference type="OrthoDB" id="3250101at2759"/>
<organism evidence="2 3">
    <name type="scientific">Austropuccinia psidii MF-1</name>
    <dbReference type="NCBI Taxonomy" id="1389203"/>
    <lineage>
        <taxon>Eukaryota</taxon>
        <taxon>Fungi</taxon>
        <taxon>Dikarya</taxon>
        <taxon>Basidiomycota</taxon>
        <taxon>Pucciniomycotina</taxon>
        <taxon>Pucciniomycetes</taxon>
        <taxon>Pucciniales</taxon>
        <taxon>Sphaerophragmiaceae</taxon>
        <taxon>Austropuccinia</taxon>
    </lineage>
</organism>
<dbReference type="Proteomes" id="UP000765509">
    <property type="component" value="Unassembled WGS sequence"/>
</dbReference>
<evidence type="ECO:0000313" key="3">
    <source>
        <dbReference type="Proteomes" id="UP000765509"/>
    </source>
</evidence>
<feature type="compositionally biased region" description="Basic and acidic residues" evidence="1">
    <location>
        <begin position="34"/>
        <end position="61"/>
    </location>
</feature>
<keyword evidence="3" id="KW-1185">Reference proteome</keyword>
<dbReference type="EMBL" id="AVOT02014747">
    <property type="protein sequence ID" value="MBW0498485.1"/>
    <property type="molecule type" value="Genomic_DNA"/>
</dbReference>
<name>A0A9Q3DCF9_9BASI</name>
<accession>A0A9Q3DCF9</accession>
<evidence type="ECO:0000256" key="1">
    <source>
        <dbReference type="SAM" id="MobiDB-lite"/>
    </source>
</evidence>
<protein>
    <submittedName>
        <fullName evidence="2">Uncharacterized protein</fullName>
    </submittedName>
</protein>
<proteinExistence type="predicted"/>
<comment type="caution">
    <text evidence="2">The sequence shown here is derived from an EMBL/GenBank/DDBJ whole genome shotgun (WGS) entry which is preliminary data.</text>
</comment>
<feature type="region of interest" description="Disordered" evidence="1">
    <location>
        <begin position="20"/>
        <end position="110"/>
    </location>
</feature>
<reference evidence="2" key="1">
    <citation type="submission" date="2021-03" db="EMBL/GenBank/DDBJ databases">
        <title>Draft genome sequence of rust myrtle Austropuccinia psidii MF-1, a brazilian biotype.</title>
        <authorList>
            <person name="Quecine M.C."/>
            <person name="Pachon D.M.R."/>
            <person name="Bonatelli M.L."/>
            <person name="Correr F.H."/>
            <person name="Franceschini L.M."/>
            <person name="Leite T.F."/>
            <person name="Margarido G.R.A."/>
            <person name="Almeida C.A."/>
            <person name="Ferrarezi J.A."/>
            <person name="Labate C.A."/>
        </authorList>
    </citation>
    <scope>NUCLEOTIDE SEQUENCE</scope>
    <source>
        <strain evidence="2">MF-1</strain>
    </source>
</reference>
<evidence type="ECO:0000313" key="2">
    <source>
        <dbReference type="EMBL" id="MBW0498485.1"/>
    </source>
</evidence>
<sequence length="245" mass="27526">MKGRCIEPCSKEDHINAMEDITTRKQIGRNRYKPPIDNKACEKQISRPNKPQDRAPLRFDKGGSTSNLSDTCPKKTRINQIEIEKDDDTKEKNDVSLHDSDSETSEEEELTDKLIIEKIHVSFEVTEVHNHLPQCSDECMDLIHVQDAKIQNPKPARGKGYTAGSSCIINIVINKKESKIHLDSGALCTCFGKNYLDTIYTNWKDQLIPIEGRKSSSASQNMHPLGILEAAMISPHPKGSVTMKI</sequence>
<feature type="compositionally biased region" description="Basic and acidic residues" evidence="1">
    <location>
        <begin position="87"/>
        <end position="101"/>
    </location>
</feature>
<gene>
    <name evidence="2" type="ORF">O181_038200</name>
</gene>
<dbReference type="AlphaFoldDB" id="A0A9Q3DCF9"/>